<accession>A0A812MHK2</accession>
<dbReference type="Proteomes" id="UP000649617">
    <property type="component" value="Unassembled WGS sequence"/>
</dbReference>
<feature type="non-terminal residue" evidence="2">
    <location>
        <position position="1"/>
    </location>
</feature>
<keyword evidence="1" id="KW-0175">Coiled coil</keyword>
<evidence type="ECO:0000313" key="2">
    <source>
        <dbReference type="EMBL" id="CAE7266070.1"/>
    </source>
</evidence>
<keyword evidence="3" id="KW-1185">Reference proteome</keyword>
<evidence type="ECO:0000256" key="1">
    <source>
        <dbReference type="SAM" id="Coils"/>
    </source>
</evidence>
<feature type="coiled-coil region" evidence="1">
    <location>
        <begin position="51"/>
        <end position="106"/>
    </location>
</feature>
<organism evidence="2 3">
    <name type="scientific">Symbiodinium pilosum</name>
    <name type="common">Dinoflagellate</name>
    <dbReference type="NCBI Taxonomy" id="2952"/>
    <lineage>
        <taxon>Eukaryota</taxon>
        <taxon>Sar</taxon>
        <taxon>Alveolata</taxon>
        <taxon>Dinophyceae</taxon>
        <taxon>Suessiales</taxon>
        <taxon>Symbiodiniaceae</taxon>
        <taxon>Symbiodinium</taxon>
    </lineage>
</organism>
<dbReference type="AlphaFoldDB" id="A0A812MHK2"/>
<evidence type="ECO:0000313" key="3">
    <source>
        <dbReference type="Proteomes" id="UP000649617"/>
    </source>
</evidence>
<comment type="caution">
    <text evidence="2">The sequence shown here is derived from an EMBL/GenBank/DDBJ whole genome shotgun (WGS) entry which is preliminary data.</text>
</comment>
<gene>
    <name evidence="2" type="primary">iga</name>
    <name evidence="2" type="ORF">SPIL2461_LOCUS5746</name>
</gene>
<dbReference type="OrthoDB" id="441081at2759"/>
<sequence length="223" mass="25103">ALLTELAAIRSQEATLLEEMEVLRNVAEVDALPDPEPVAPTPQKMVIAVPARDLQRLHAQLRQAREQKEVLKQEVAVGEREEQLLRKELEEVEQQLRLSRDDAERKRSFIATLQVHCSGEDSENLEAQAERQAELQSHLAKARQSLASKDARLKALRAEAAEAKRLSEARRAAEAADAKRSAADLARTKALRSELRRKEKALQELWAQSEVMESRLEESYCAG</sequence>
<dbReference type="EMBL" id="CAJNIZ010008309">
    <property type="protein sequence ID" value="CAE7266070.1"/>
    <property type="molecule type" value="Genomic_DNA"/>
</dbReference>
<feature type="coiled-coil region" evidence="1">
    <location>
        <begin position="139"/>
        <end position="205"/>
    </location>
</feature>
<protein>
    <submittedName>
        <fullName evidence="2">Iga protein</fullName>
    </submittedName>
</protein>
<proteinExistence type="predicted"/>
<reference evidence="2" key="1">
    <citation type="submission" date="2021-02" db="EMBL/GenBank/DDBJ databases">
        <authorList>
            <person name="Dougan E. K."/>
            <person name="Rhodes N."/>
            <person name="Thang M."/>
            <person name="Chan C."/>
        </authorList>
    </citation>
    <scope>NUCLEOTIDE SEQUENCE</scope>
</reference>
<name>A0A812MHK2_SYMPI</name>